<dbReference type="PROSITE" id="PS51471">
    <property type="entry name" value="FE2OG_OXY"/>
    <property type="match status" value="1"/>
</dbReference>
<dbReference type="AlphaFoldDB" id="A0AAW1NI12"/>
<dbReference type="EMBL" id="JALJOQ010000333">
    <property type="protein sequence ID" value="KAK9784700.1"/>
    <property type="molecule type" value="Genomic_DNA"/>
</dbReference>
<dbReference type="PANTHER" id="PTHR33099">
    <property type="entry name" value="FE2OG DIOXYGENASE DOMAIN-CONTAINING PROTEIN"/>
    <property type="match status" value="1"/>
</dbReference>
<keyword evidence="5" id="KW-1185">Reference proteome</keyword>
<feature type="domain" description="Fe2OG dioxygenase" evidence="3">
    <location>
        <begin position="146"/>
        <end position="247"/>
    </location>
</feature>
<accession>A0AAW1NI12</accession>
<keyword evidence="1" id="KW-0479">Metal-binding</keyword>
<sequence>MASTDDGPAREQGFSFGGCVKSGAVTLSLPETLSDKPKPELRLEAIHIAASAGSQVEEPRDPSEPGSAGDKFGVQLQLPGAKLKPLTDLCSQATCGLEGQNVVSEAHRRALKLSPESFDCSFRLEDTTILAEIERWAKPSPGIGVTAHLSSLNVYGPGDHFTRHKDSPQFGGRSFGTLVIGLPSRYTGGRLRVWNERGQIGVEHDWAKQLGGEDAGLQWAFIALGCWHEVQHVIQGHRLTLVYSLESSNSRDISNQFSVRPHEAR</sequence>
<comment type="similarity">
    <text evidence="1">Belongs to the iron/ascorbate-dependent oxidoreductase family.</text>
</comment>
<dbReference type="GO" id="GO:0046872">
    <property type="term" value="F:metal ion binding"/>
    <property type="evidence" value="ECO:0007669"/>
    <property type="project" value="UniProtKB-KW"/>
</dbReference>
<dbReference type="GO" id="GO:0016491">
    <property type="term" value="F:oxidoreductase activity"/>
    <property type="evidence" value="ECO:0007669"/>
    <property type="project" value="UniProtKB-KW"/>
</dbReference>
<dbReference type="InterPro" id="IPR005123">
    <property type="entry name" value="Oxoglu/Fe-dep_dioxygenase_dom"/>
</dbReference>
<organism evidence="4 5">
    <name type="scientific">Symbiochloris irregularis</name>
    <dbReference type="NCBI Taxonomy" id="706552"/>
    <lineage>
        <taxon>Eukaryota</taxon>
        <taxon>Viridiplantae</taxon>
        <taxon>Chlorophyta</taxon>
        <taxon>core chlorophytes</taxon>
        <taxon>Trebouxiophyceae</taxon>
        <taxon>Trebouxiales</taxon>
        <taxon>Trebouxiaceae</taxon>
        <taxon>Symbiochloris</taxon>
    </lineage>
</organism>
<comment type="caution">
    <text evidence="4">The sequence shown here is derived from an EMBL/GenBank/DDBJ whole genome shotgun (WGS) entry which is preliminary data.</text>
</comment>
<protein>
    <recommendedName>
        <fullName evidence="3">Fe2OG dioxygenase domain-containing protein</fullName>
    </recommendedName>
</protein>
<dbReference type="PANTHER" id="PTHR33099:SF14">
    <property type="entry name" value="PROLYL 4-HYDROXYLASE ALPHA SUBUNIT FE(2+) 2OG DIOXYGENASE DOMAIN-CONTAINING PROTEIN"/>
    <property type="match status" value="1"/>
</dbReference>
<reference evidence="4 5" key="1">
    <citation type="journal article" date="2024" name="Nat. Commun.">
        <title>Phylogenomics reveals the evolutionary origins of lichenization in chlorophyte algae.</title>
        <authorList>
            <person name="Puginier C."/>
            <person name="Libourel C."/>
            <person name="Otte J."/>
            <person name="Skaloud P."/>
            <person name="Haon M."/>
            <person name="Grisel S."/>
            <person name="Petersen M."/>
            <person name="Berrin J.G."/>
            <person name="Delaux P.M."/>
            <person name="Dal Grande F."/>
            <person name="Keller J."/>
        </authorList>
    </citation>
    <scope>NUCLEOTIDE SEQUENCE [LARGE SCALE GENOMIC DNA]</scope>
    <source>
        <strain evidence="4 5">SAG 2036</strain>
    </source>
</reference>
<proteinExistence type="inferred from homology"/>
<gene>
    <name evidence="4" type="ORF">WJX73_010688</name>
</gene>
<evidence type="ECO:0000256" key="1">
    <source>
        <dbReference type="RuleBase" id="RU003682"/>
    </source>
</evidence>
<dbReference type="Gene3D" id="2.60.120.620">
    <property type="entry name" value="q2cbj1_9rhob like domain"/>
    <property type="match status" value="1"/>
</dbReference>
<keyword evidence="1" id="KW-0408">Iron</keyword>
<keyword evidence="1" id="KW-0560">Oxidoreductase</keyword>
<name>A0AAW1NI12_9CHLO</name>
<evidence type="ECO:0000313" key="5">
    <source>
        <dbReference type="Proteomes" id="UP001465755"/>
    </source>
</evidence>
<feature type="region of interest" description="Disordered" evidence="2">
    <location>
        <begin position="51"/>
        <end position="73"/>
    </location>
</feature>
<dbReference type="Proteomes" id="UP001465755">
    <property type="component" value="Unassembled WGS sequence"/>
</dbReference>
<evidence type="ECO:0000259" key="3">
    <source>
        <dbReference type="PROSITE" id="PS51471"/>
    </source>
</evidence>
<evidence type="ECO:0000256" key="2">
    <source>
        <dbReference type="SAM" id="MobiDB-lite"/>
    </source>
</evidence>
<evidence type="ECO:0000313" key="4">
    <source>
        <dbReference type="EMBL" id="KAK9784700.1"/>
    </source>
</evidence>